<dbReference type="AlphaFoldDB" id="A0A8C0IXQ3"/>
<dbReference type="Proteomes" id="UP000694404">
    <property type="component" value="Unplaced"/>
</dbReference>
<evidence type="ECO:0000313" key="1">
    <source>
        <dbReference type="Ensembl" id="ENSCABP00000023747.1"/>
    </source>
</evidence>
<protein>
    <submittedName>
        <fullName evidence="1">Uncharacterized protein</fullName>
    </submittedName>
</protein>
<keyword evidence="2" id="KW-1185">Reference proteome</keyword>
<reference evidence="1" key="1">
    <citation type="submission" date="2025-08" db="UniProtKB">
        <authorList>
            <consortium name="Ensembl"/>
        </authorList>
    </citation>
    <scope>IDENTIFICATION</scope>
</reference>
<reference evidence="1" key="2">
    <citation type="submission" date="2025-09" db="UniProtKB">
        <authorList>
            <consortium name="Ensembl"/>
        </authorList>
    </citation>
    <scope>IDENTIFICATION</scope>
</reference>
<accession>A0A8C0IXQ3</accession>
<name>A0A8C0IXQ3_CHEAB</name>
<sequence>MLKYPEPSQLLPAPGPTSALPAPLPANAQYPWRFPGGKSPAPTLLHVVDERLQLGVGLRFLPQGIQDHVVLGGASHIRLSQAPFQQADLGFFLSHLQSLFGGSRMGQTLQTCLLHPLCLNCLEG</sequence>
<evidence type="ECO:0000313" key="2">
    <source>
        <dbReference type="Proteomes" id="UP000694404"/>
    </source>
</evidence>
<dbReference type="Ensembl" id="ENSCABT00000026020.1">
    <property type="protein sequence ID" value="ENSCABP00000023747.1"/>
    <property type="gene ID" value="ENSCABG00000017486.1"/>
</dbReference>
<organism evidence="1 2">
    <name type="scientific">Chelonoidis abingdonii</name>
    <name type="common">Abingdon island giant tortoise</name>
    <name type="synonym">Testudo abingdonii</name>
    <dbReference type="NCBI Taxonomy" id="106734"/>
    <lineage>
        <taxon>Eukaryota</taxon>
        <taxon>Metazoa</taxon>
        <taxon>Chordata</taxon>
        <taxon>Craniata</taxon>
        <taxon>Vertebrata</taxon>
        <taxon>Euteleostomi</taxon>
        <taxon>Archelosauria</taxon>
        <taxon>Testudinata</taxon>
        <taxon>Testudines</taxon>
        <taxon>Cryptodira</taxon>
        <taxon>Durocryptodira</taxon>
        <taxon>Testudinoidea</taxon>
        <taxon>Testudinidae</taxon>
        <taxon>Chelonoidis</taxon>
    </lineage>
</organism>
<proteinExistence type="predicted"/>